<dbReference type="InterPro" id="IPR036873">
    <property type="entry name" value="Rhodanese-like_dom_sf"/>
</dbReference>
<evidence type="ECO:0000313" key="2">
    <source>
        <dbReference type="EMBL" id="UYV97750.1"/>
    </source>
</evidence>
<dbReference type="AlphaFoldDB" id="A0AAX3EIE0"/>
<reference evidence="2" key="1">
    <citation type="submission" date="2022-07" db="EMBL/GenBank/DDBJ databases">
        <authorList>
            <person name="Wu T."/>
        </authorList>
    </citation>
    <scope>NUCLEOTIDE SEQUENCE</scope>
    <source>
        <strain evidence="2">SD-1</strain>
    </source>
</reference>
<dbReference type="PANTHER" id="PTHR43031:SF17">
    <property type="entry name" value="SULFURTRANSFERASE YTWF-RELATED"/>
    <property type="match status" value="1"/>
</dbReference>
<dbReference type="EMBL" id="CP101185">
    <property type="protein sequence ID" value="UYV97750.1"/>
    <property type="molecule type" value="Genomic_DNA"/>
</dbReference>
<gene>
    <name evidence="2" type="ORF">NL394_00390</name>
</gene>
<dbReference type="Pfam" id="PF00581">
    <property type="entry name" value="Rhodanese"/>
    <property type="match status" value="1"/>
</dbReference>
<dbReference type="CDD" id="cd00158">
    <property type="entry name" value="RHOD"/>
    <property type="match status" value="1"/>
</dbReference>
<keyword evidence="3" id="KW-1185">Reference proteome</keyword>
<evidence type="ECO:0000313" key="3">
    <source>
        <dbReference type="Proteomes" id="UP001163293"/>
    </source>
</evidence>
<feature type="domain" description="Rhodanese" evidence="1">
    <location>
        <begin position="12"/>
        <end position="99"/>
    </location>
</feature>
<sequence>MSDFETVTVGDIPEGASILDVREDYEWVAGHAEGARHIPMDQLPARLDELDPDDDLFVICRTGGRSFRAVQWLVGQGYSAVNVAGGMDMWLEAGKPMVSDNGLKPVVL</sequence>
<dbReference type="InterPro" id="IPR050229">
    <property type="entry name" value="GlpE_sulfurtransferase"/>
</dbReference>
<accession>A0AAX3EIE0</accession>
<dbReference type="SUPFAM" id="SSF52821">
    <property type="entry name" value="Rhodanese/Cell cycle control phosphatase"/>
    <property type="match status" value="1"/>
</dbReference>
<dbReference type="InterPro" id="IPR001763">
    <property type="entry name" value="Rhodanese-like_dom"/>
</dbReference>
<proteinExistence type="predicted"/>
<dbReference type="RefSeq" id="WP_062094484.1">
    <property type="nucleotide sequence ID" value="NZ_CP043010.1"/>
</dbReference>
<evidence type="ECO:0000259" key="1">
    <source>
        <dbReference type="PROSITE" id="PS50206"/>
    </source>
</evidence>
<dbReference type="Gene3D" id="3.40.250.10">
    <property type="entry name" value="Rhodanese-like domain"/>
    <property type="match status" value="1"/>
</dbReference>
<dbReference type="SMART" id="SM00450">
    <property type="entry name" value="RHOD"/>
    <property type="match status" value="1"/>
</dbReference>
<name>A0AAX3EIE0_PAEUR</name>
<protein>
    <submittedName>
        <fullName evidence="2">Rhodanese-like domain-containing protein</fullName>
    </submittedName>
</protein>
<organism evidence="2 3">
    <name type="scientific">Paenarthrobacter ureafaciens</name>
    <dbReference type="NCBI Taxonomy" id="37931"/>
    <lineage>
        <taxon>Bacteria</taxon>
        <taxon>Bacillati</taxon>
        <taxon>Actinomycetota</taxon>
        <taxon>Actinomycetes</taxon>
        <taxon>Micrococcales</taxon>
        <taxon>Micrococcaceae</taxon>
        <taxon>Paenarthrobacter</taxon>
    </lineage>
</organism>
<dbReference type="PROSITE" id="PS50206">
    <property type="entry name" value="RHODANESE_3"/>
    <property type="match status" value="1"/>
</dbReference>
<dbReference type="PANTHER" id="PTHR43031">
    <property type="entry name" value="FAD-DEPENDENT OXIDOREDUCTASE"/>
    <property type="match status" value="1"/>
</dbReference>
<dbReference type="Proteomes" id="UP001163293">
    <property type="component" value="Chromosome"/>
</dbReference>